<dbReference type="PROSITE" id="PS50930">
    <property type="entry name" value="HTH_LYTTR"/>
    <property type="match status" value="1"/>
</dbReference>
<proteinExistence type="predicted"/>
<protein>
    <submittedName>
        <fullName evidence="5">Sensory transduction protein LytR</fullName>
    </submittedName>
</protein>
<dbReference type="InterPro" id="IPR001789">
    <property type="entry name" value="Sig_transdc_resp-reg_receiver"/>
</dbReference>
<evidence type="ECO:0000313" key="5">
    <source>
        <dbReference type="EMBL" id="CAH0991810.1"/>
    </source>
</evidence>
<keyword evidence="1" id="KW-0902">Two-component regulatory system</keyword>
<evidence type="ECO:0000259" key="3">
    <source>
        <dbReference type="PROSITE" id="PS50110"/>
    </source>
</evidence>
<dbReference type="PANTHER" id="PTHR37299">
    <property type="entry name" value="TRANSCRIPTIONAL REGULATOR-RELATED"/>
    <property type="match status" value="1"/>
</dbReference>
<dbReference type="InterPro" id="IPR007492">
    <property type="entry name" value="LytTR_DNA-bd_dom"/>
</dbReference>
<dbReference type="Proteomes" id="UP000838100">
    <property type="component" value="Unassembled WGS sequence"/>
</dbReference>
<gene>
    <name evidence="5" type="primary">lytR</name>
    <name evidence="5" type="ORF">SIN8267_01925</name>
</gene>
<dbReference type="Gene3D" id="3.40.50.2300">
    <property type="match status" value="1"/>
</dbReference>
<evidence type="ECO:0000256" key="1">
    <source>
        <dbReference type="ARBA" id="ARBA00023012"/>
    </source>
</evidence>
<dbReference type="PANTHER" id="PTHR37299:SF1">
    <property type="entry name" value="STAGE 0 SPORULATION PROTEIN A HOMOLOG"/>
    <property type="match status" value="1"/>
</dbReference>
<dbReference type="Pfam" id="PF04397">
    <property type="entry name" value="LytTR"/>
    <property type="match status" value="1"/>
</dbReference>
<dbReference type="RefSeq" id="WP_237444510.1">
    <property type="nucleotide sequence ID" value="NZ_CAKLPX010000002.1"/>
</dbReference>
<dbReference type="InterPro" id="IPR011006">
    <property type="entry name" value="CheY-like_superfamily"/>
</dbReference>
<dbReference type="SMART" id="SM00850">
    <property type="entry name" value="LytTR"/>
    <property type="match status" value="1"/>
</dbReference>
<name>A0ABM9AFK7_9GAMM</name>
<comment type="caution">
    <text evidence="5">The sequence shown here is derived from an EMBL/GenBank/DDBJ whole genome shotgun (WGS) entry which is preliminary data.</text>
</comment>
<dbReference type="EMBL" id="CAKLPX010000002">
    <property type="protein sequence ID" value="CAH0991810.1"/>
    <property type="molecule type" value="Genomic_DNA"/>
</dbReference>
<sequence length="245" mass="27114">MDKNVVVVDDEPLARLRLQKLLANCDGFYCGGEAENGDQALALVAQQSPDVVLLDVRMPGDSGIEVAKQLAQLNSPPAVIFCTAYGEYALEAFDSSAAAYLLKPVKKEKLIEALHRVGRLTQAQQTELQSQRGHGIRRNISIKHQGDIGLVAIEDIRYFVADQKYVSLGYSEGEVLIDESLKGLETEFPDHFIRVHRNALAGKSHIEKLARGDDGQYQLCLRGVERRLQVSRRHAAAVRELILAL</sequence>
<dbReference type="SMART" id="SM00448">
    <property type="entry name" value="REC"/>
    <property type="match status" value="1"/>
</dbReference>
<dbReference type="PROSITE" id="PS50110">
    <property type="entry name" value="RESPONSE_REGULATORY"/>
    <property type="match status" value="1"/>
</dbReference>
<feature type="domain" description="Response regulatory" evidence="3">
    <location>
        <begin position="4"/>
        <end position="118"/>
    </location>
</feature>
<keyword evidence="2" id="KW-0597">Phosphoprotein</keyword>
<reference evidence="5" key="1">
    <citation type="submission" date="2021-12" db="EMBL/GenBank/DDBJ databases">
        <authorList>
            <person name="Rodrigo-Torres L."/>
            <person name="Arahal R. D."/>
            <person name="Lucena T."/>
        </authorList>
    </citation>
    <scope>NUCLEOTIDE SEQUENCE</scope>
    <source>
        <strain evidence="5">CECT 8267</strain>
    </source>
</reference>
<dbReference type="Gene3D" id="2.40.50.1020">
    <property type="entry name" value="LytTr DNA-binding domain"/>
    <property type="match status" value="1"/>
</dbReference>
<evidence type="ECO:0000259" key="4">
    <source>
        <dbReference type="PROSITE" id="PS50930"/>
    </source>
</evidence>
<keyword evidence="6" id="KW-1185">Reference proteome</keyword>
<organism evidence="5 6">
    <name type="scientific">Sinobacterium norvegicum</name>
    <dbReference type="NCBI Taxonomy" id="1641715"/>
    <lineage>
        <taxon>Bacteria</taxon>
        <taxon>Pseudomonadati</taxon>
        <taxon>Pseudomonadota</taxon>
        <taxon>Gammaproteobacteria</taxon>
        <taxon>Cellvibrionales</taxon>
        <taxon>Spongiibacteraceae</taxon>
        <taxon>Sinobacterium</taxon>
    </lineage>
</organism>
<dbReference type="SUPFAM" id="SSF52172">
    <property type="entry name" value="CheY-like"/>
    <property type="match status" value="1"/>
</dbReference>
<dbReference type="InterPro" id="IPR046947">
    <property type="entry name" value="LytR-like"/>
</dbReference>
<feature type="domain" description="HTH LytTR-type" evidence="4">
    <location>
        <begin position="140"/>
        <end position="244"/>
    </location>
</feature>
<feature type="modified residue" description="4-aspartylphosphate" evidence="2">
    <location>
        <position position="55"/>
    </location>
</feature>
<accession>A0ABM9AFK7</accession>
<evidence type="ECO:0000256" key="2">
    <source>
        <dbReference type="PROSITE-ProRule" id="PRU00169"/>
    </source>
</evidence>
<dbReference type="Pfam" id="PF00072">
    <property type="entry name" value="Response_reg"/>
    <property type="match status" value="1"/>
</dbReference>
<evidence type="ECO:0000313" key="6">
    <source>
        <dbReference type="Proteomes" id="UP000838100"/>
    </source>
</evidence>